<dbReference type="RefSeq" id="WP_078787910.1">
    <property type="nucleotide sequence ID" value="NZ_CACZYW010000006.1"/>
</dbReference>
<dbReference type="Gene3D" id="2.40.50.1020">
    <property type="entry name" value="LytTr DNA-binding domain"/>
    <property type="match status" value="1"/>
</dbReference>
<reference evidence="2 3" key="1">
    <citation type="submission" date="2017-02" db="EMBL/GenBank/DDBJ databases">
        <authorList>
            <person name="Peterson S.W."/>
        </authorList>
    </citation>
    <scope>NUCLEOTIDE SEQUENCE [LARGE SCALE GENOMIC DNA]</scope>
    <source>
        <strain evidence="2 3">ATCC 17233</strain>
    </source>
</reference>
<sequence>MRVDMNIAENIKEPYAVIHAGELTPEIAELAREISQFGTGKGIIIGNLDDRKVVINPESIVLIRVVVEKVYIVTDDDTYRVGKRMYELLEILGSGFMQVSKSAAINLKHLESVEPSFNGVMLLHMKNGEKEYISRKFVPQLKKYLGL</sequence>
<proteinExistence type="predicted"/>
<dbReference type="GO" id="GO:0000156">
    <property type="term" value="F:phosphorelay response regulator activity"/>
    <property type="evidence" value="ECO:0007669"/>
    <property type="project" value="InterPro"/>
</dbReference>
<dbReference type="AlphaFoldDB" id="A0A1T4PSP8"/>
<dbReference type="OrthoDB" id="9808614at2"/>
<dbReference type="InterPro" id="IPR046947">
    <property type="entry name" value="LytR-like"/>
</dbReference>
<dbReference type="PANTHER" id="PTHR37299:SF4">
    <property type="entry name" value="TRANSCRIPTIONAL REGULATOR"/>
    <property type="match status" value="1"/>
</dbReference>
<gene>
    <name evidence="2" type="ORF">SAMN02745110_02105</name>
</gene>
<keyword evidence="3" id="KW-1185">Reference proteome</keyword>
<dbReference type="Pfam" id="PF04397">
    <property type="entry name" value="LytTR"/>
    <property type="match status" value="1"/>
</dbReference>
<dbReference type="Proteomes" id="UP000189857">
    <property type="component" value="Unassembled WGS sequence"/>
</dbReference>
<protein>
    <submittedName>
        <fullName evidence="2">LytTr DNA-binding domain-containing protein</fullName>
    </submittedName>
</protein>
<feature type="domain" description="HTH LytTR-type" evidence="1">
    <location>
        <begin position="44"/>
        <end position="147"/>
    </location>
</feature>
<accession>A0A1T4PSP8</accession>
<dbReference type="PROSITE" id="PS50930">
    <property type="entry name" value="HTH_LYTTR"/>
    <property type="match status" value="1"/>
</dbReference>
<dbReference type="PANTHER" id="PTHR37299">
    <property type="entry name" value="TRANSCRIPTIONAL REGULATOR-RELATED"/>
    <property type="match status" value="1"/>
</dbReference>
<dbReference type="EMBL" id="FUXA01000014">
    <property type="protein sequence ID" value="SJZ94449.1"/>
    <property type="molecule type" value="Genomic_DNA"/>
</dbReference>
<organism evidence="2 3">
    <name type="scientific">Eubacterium ruminantium</name>
    <dbReference type="NCBI Taxonomy" id="42322"/>
    <lineage>
        <taxon>Bacteria</taxon>
        <taxon>Bacillati</taxon>
        <taxon>Bacillota</taxon>
        <taxon>Clostridia</taxon>
        <taxon>Eubacteriales</taxon>
        <taxon>Eubacteriaceae</taxon>
        <taxon>Eubacterium</taxon>
    </lineage>
</organism>
<dbReference type="InterPro" id="IPR007492">
    <property type="entry name" value="LytTR_DNA-bd_dom"/>
</dbReference>
<evidence type="ECO:0000259" key="1">
    <source>
        <dbReference type="PROSITE" id="PS50930"/>
    </source>
</evidence>
<keyword evidence="2" id="KW-0238">DNA-binding</keyword>
<dbReference type="GO" id="GO:0003677">
    <property type="term" value="F:DNA binding"/>
    <property type="evidence" value="ECO:0007669"/>
    <property type="project" value="UniProtKB-KW"/>
</dbReference>
<evidence type="ECO:0000313" key="2">
    <source>
        <dbReference type="EMBL" id="SJZ94449.1"/>
    </source>
</evidence>
<name>A0A1T4PSP8_9FIRM</name>
<evidence type="ECO:0000313" key="3">
    <source>
        <dbReference type="Proteomes" id="UP000189857"/>
    </source>
</evidence>
<dbReference type="SMART" id="SM00850">
    <property type="entry name" value="LytTR"/>
    <property type="match status" value="1"/>
</dbReference>